<keyword evidence="1" id="KW-0472">Membrane</keyword>
<accession>A0A6C0JVW8</accession>
<proteinExistence type="predicted"/>
<feature type="transmembrane region" description="Helical" evidence="1">
    <location>
        <begin position="58"/>
        <end position="75"/>
    </location>
</feature>
<protein>
    <submittedName>
        <fullName evidence="2">Uncharacterized protein</fullName>
    </submittedName>
</protein>
<dbReference type="EMBL" id="MN740746">
    <property type="protein sequence ID" value="QHU09895.1"/>
    <property type="molecule type" value="Genomic_DNA"/>
</dbReference>
<dbReference type="AlphaFoldDB" id="A0A6C0JVW8"/>
<feature type="transmembrane region" description="Helical" evidence="1">
    <location>
        <begin position="6"/>
        <end position="28"/>
    </location>
</feature>
<evidence type="ECO:0000313" key="2">
    <source>
        <dbReference type="EMBL" id="QHU09895.1"/>
    </source>
</evidence>
<reference evidence="2" key="1">
    <citation type="journal article" date="2020" name="Nature">
        <title>Giant virus diversity and host interactions through global metagenomics.</title>
        <authorList>
            <person name="Schulz F."/>
            <person name="Roux S."/>
            <person name="Paez-Espino D."/>
            <person name="Jungbluth S."/>
            <person name="Walsh D.A."/>
            <person name="Denef V.J."/>
            <person name="McMahon K.D."/>
            <person name="Konstantinidis K.T."/>
            <person name="Eloe-Fadrosh E.A."/>
            <person name="Kyrpides N.C."/>
            <person name="Woyke T."/>
        </authorList>
    </citation>
    <scope>NUCLEOTIDE SEQUENCE</scope>
    <source>
        <strain evidence="2">GVMAG-S-1101164-164</strain>
    </source>
</reference>
<sequence>MSYDEPLAILFSGCLLLVLGVGQFSHFVLETLVRLTRPGATVFLLGVLAFLYIKKLHYSFLVFAVLVIYFLRDVWDTWMHSDARGAYIDRGVDQDRFNPFTSIDLQMADKSVVHASPSMYFQPPTFTDGLLVFPPSAEVLEELNGSTT</sequence>
<name>A0A6C0JVW8_9ZZZZ</name>
<keyword evidence="1" id="KW-1133">Transmembrane helix</keyword>
<keyword evidence="1" id="KW-0812">Transmembrane</keyword>
<organism evidence="2">
    <name type="scientific">viral metagenome</name>
    <dbReference type="NCBI Taxonomy" id="1070528"/>
    <lineage>
        <taxon>unclassified sequences</taxon>
        <taxon>metagenomes</taxon>
        <taxon>organismal metagenomes</taxon>
    </lineage>
</organism>
<evidence type="ECO:0000256" key="1">
    <source>
        <dbReference type="SAM" id="Phobius"/>
    </source>
</evidence>